<dbReference type="PANTHER" id="PTHR47331">
    <property type="entry name" value="PHD-TYPE DOMAIN-CONTAINING PROTEIN"/>
    <property type="match status" value="1"/>
</dbReference>
<dbReference type="SMART" id="SM00343">
    <property type="entry name" value="ZnF_C2HC"/>
    <property type="match status" value="2"/>
</dbReference>
<keyword evidence="1" id="KW-0479">Metal-binding</keyword>
<dbReference type="GO" id="GO:0003676">
    <property type="term" value="F:nucleic acid binding"/>
    <property type="evidence" value="ECO:0007669"/>
    <property type="project" value="InterPro"/>
</dbReference>
<protein>
    <recommendedName>
        <fullName evidence="4">CCHC-type domain-containing protein</fullName>
    </recommendedName>
</protein>
<dbReference type="InterPro" id="IPR005312">
    <property type="entry name" value="DUF1759"/>
</dbReference>
<evidence type="ECO:0000256" key="1">
    <source>
        <dbReference type="PROSITE-ProRule" id="PRU00047"/>
    </source>
</evidence>
<evidence type="ECO:0000259" key="4">
    <source>
        <dbReference type="PROSITE" id="PS50158"/>
    </source>
</evidence>
<proteinExistence type="predicted"/>
<dbReference type="GO" id="GO:0008270">
    <property type="term" value="F:zinc ion binding"/>
    <property type="evidence" value="ECO:0007669"/>
    <property type="project" value="UniProtKB-KW"/>
</dbReference>
<gene>
    <name evidence="5" type="ORF">N1851_026827</name>
</gene>
<keyword evidence="1" id="KW-0862">Zinc</keyword>
<dbReference type="InterPro" id="IPR001878">
    <property type="entry name" value="Znf_CCHC"/>
</dbReference>
<feature type="region of interest" description="Disordered" evidence="3">
    <location>
        <begin position="551"/>
        <end position="577"/>
    </location>
</feature>
<keyword evidence="2" id="KW-0175">Coiled coil</keyword>
<reference evidence="5" key="1">
    <citation type="journal article" date="2023" name="Front. Mar. Sci.">
        <title>A new Merluccius polli reference genome to investigate the effects of global change in West African waters.</title>
        <authorList>
            <person name="Mateo J.L."/>
            <person name="Blanco-Fernandez C."/>
            <person name="Garcia-Vazquez E."/>
            <person name="Machado-Schiaffino G."/>
        </authorList>
    </citation>
    <scope>NUCLEOTIDE SEQUENCE</scope>
    <source>
        <strain evidence="5">C29</strain>
        <tissue evidence="5">Fin</tissue>
    </source>
</reference>
<evidence type="ECO:0000256" key="3">
    <source>
        <dbReference type="SAM" id="MobiDB-lite"/>
    </source>
</evidence>
<feature type="coiled-coil region" evidence="2">
    <location>
        <begin position="156"/>
        <end position="205"/>
    </location>
</feature>
<comment type="caution">
    <text evidence="5">The sequence shown here is derived from an EMBL/GenBank/DDBJ whole genome shotgun (WGS) entry which is preliminary data.</text>
</comment>
<accession>A0AA47MBC9</accession>
<evidence type="ECO:0000313" key="6">
    <source>
        <dbReference type="Proteomes" id="UP001174136"/>
    </source>
</evidence>
<dbReference type="PANTHER" id="PTHR47331:SF5">
    <property type="entry name" value="RIBONUCLEASE H"/>
    <property type="match status" value="1"/>
</dbReference>
<evidence type="ECO:0000313" key="5">
    <source>
        <dbReference type="EMBL" id="KAK0136961.1"/>
    </source>
</evidence>
<dbReference type="PROSITE" id="PS50158">
    <property type="entry name" value="ZF_CCHC"/>
    <property type="match status" value="1"/>
</dbReference>
<keyword evidence="6" id="KW-1185">Reference proteome</keyword>
<evidence type="ECO:0000256" key="2">
    <source>
        <dbReference type="SAM" id="Coils"/>
    </source>
</evidence>
<dbReference type="AlphaFoldDB" id="A0AA47MBC9"/>
<name>A0AA47MBC9_MERPO</name>
<keyword evidence="1" id="KW-0863">Zinc-finger</keyword>
<dbReference type="Pfam" id="PF03564">
    <property type="entry name" value="DUF1759"/>
    <property type="match status" value="1"/>
</dbReference>
<dbReference type="Proteomes" id="UP001174136">
    <property type="component" value="Unassembled WGS sequence"/>
</dbReference>
<sequence>MHEQEAIRHKKAFMKAYGSWKEMAGKVRTALKSFCSQDDLNKIREDNQIRHNAVSECYEPIQRSHNATPDIVPKMDACIAITTEISEIVFNGELEKVRVRTALKRDEYGSIFGQTNTDTVLSLPENSTHSKGSSKHVDAGAELAAQQEKVKAVYQIQAQEEVHSKLEEEKQLVLKRLEEEKQVALKRIEANMQQEKKRLQQIQAESEVRIAEARVNAYESLEHDSRDWLKETDLTAEFKSQLNPKAKAYQPPQAHTHALASPEKDGLTQAIITSLSMNRLPAPEPPKFSGEALKYVDWKMSFMALIDRQPLPAHEKMFYLKNCLSGEARKAVEGFFYRNSEEAYQGALKVLEERYGNPFIVQKAFRDKLMKWPKVGTSDPAALREFADFLQGCVEAIPHVKGLAILDDCEENHKLLKKLPDWITRRWSRVVTARSSDNPVASPFLIKATDDKQPKRARALHTNTKRNNPTERVEKVLSTKSKPPCPICKDEMHGVAKCPTFAAKSLEDKKALIRENNLCYGCLRKGHSSKDCKTRHTCVTCNRRHPTCLHEERENRSVEAKEKKSTSTDKGTSQEEIRVTSHAVTQRVFATSSIVPVFMSSANEPQKEVITYALLDTQSDSTFVLEDLLEELNVETKPVQLKLSTMTVVDTPISSKSVYGLQVRGLQSEKQIQLRQAYTCGFILVDKSYIPTSKTALLWPHLKHLANKLPLLKDCEVGLLIGSDCPLALAPLEVVTGGENDPFAQRTELSWSIVGSSNPHLDRQGNQRFVHRVTVKEIPVPSTTDVLKVLESDFNERKYADKDKYVSRRRSLLSAPE</sequence>
<organism evidence="5 6">
    <name type="scientific">Merluccius polli</name>
    <name type="common">Benguela hake</name>
    <name type="synonym">Merluccius cadenati</name>
    <dbReference type="NCBI Taxonomy" id="89951"/>
    <lineage>
        <taxon>Eukaryota</taxon>
        <taxon>Metazoa</taxon>
        <taxon>Chordata</taxon>
        <taxon>Craniata</taxon>
        <taxon>Vertebrata</taxon>
        <taxon>Euteleostomi</taxon>
        <taxon>Actinopterygii</taxon>
        <taxon>Neopterygii</taxon>
        <taxon>Teleostei</taxon>
        <taxon>Neoteleostei</taxon>
        <taxon>Acanthomorphata</taxon>
        <taxon>Zeiogadaria</taxon>
        <taxon>Gadariae</taxon>
        <taxon>Gadiformes</taxon>
        <taxon>Gadoidei</taxon>
        <taxon>Merlucciidae</taxon>
        <taxon>Merluccius</taxon>
    </lineage>
</organism>
<feature type="domain" description="CCHC-type" evidence="4">
    <location>
        <begin position="519"/>
        <end position="533"/>
    </location>
</feature>
<dbReference type="EMBL" id="JAOPHQ010005119">
    <property type="protein sequence ID" value="KAK0136961.1"/>
    <property type="molecule type" value="Genomic_DNA"/>
</dbReference>